<organism evidence="2 3">
    <name type="scientific">Amycolatopsis balhimycina DSM 5908</name>
    <dbReference type="NCBI Taxonomy" id="1081091"/>
    <lineage>
        <taxon>Bacteria</taxon>
        <taxon>Bacillati</taxon>
        <taxon>Actinomycetota</taxon>
        <taxon>Actinomycetes</taxon>
        <taxon>Pseudonocardiales</taxon>
        <taxon>Pseudonocardiaceae</taxon>
        <taxon>Amycolatopsis</taxon>
    </lineage>
</organism>
<sequence>MLIRQVALVSDDAGVPTPEILRVASALQKQVTRDFAPIWKVRATVDGFDSLEAVPLGYWPVIVVADVKDAAGFHTDQNGQPFALVEAGSSWSLTASHETLEMLADPFGNRLMADPSPKPGQGRVEFLVEVCDPSEDDAFAYTVNDVLVSDFYTPRYFDPVRHDGVRYSFNGRLTEPRQVLPGGYLSWHDPVSDHWFQETFFGTEPKFPDLGVLARANRSLREMIDAARPETRRLSTLEPENSRLTRAITAAGSSEEASSARAQSLRAHIEGLREDRQS</sequence>
<evidence type="ECO:0000313" key="3">
    <source>
        <dbReference type="Proteomes" id="UP000286716"/>
    </source>
</evidence>
<protein>
    <submittedName>
        <fullName evidence="2">Uncharacterized protein</fullName>
    </submittedName>
</protein>
<dbReference type="AlphaFoldDB" id="A0A428X683"/>
<name>A0A428X683_AMYBA</name>
<reference evidence="2 3" key="1">
    <citation type="submission" date="2018-05" db="EMBL/GenBank/DDBJ databases">
        <title>Evolution of GPA BGCs.</title>
        <authorList>
            <person name="Waglechner N."/>
            <person name="Wright G.D."/>
        </authorList>
    </citation>
    <scope>NUCLEOTIDE SEQUENCE [LARGE SCALE GENOMIC DNA]</scope>
    <source>
        <strain evidence="2 3">DSM 5908</strain>
    </source>
</reference>
<proteinExistence type="predicted"/>
<comment type="caution">
    <text evidence="2">The sequence shown here is derived from an EMBL/GenBank/DDBJ whole genome shotgun (WGS) entry which is preliminary data.</text>
</comment>
<dbReference type="EMBL" id="QHHU01000001">
    <property type="protein sequence ID" value="RSM50809.1"/>
    <property type="molecule type" value="Genomic_DNA"/>
</dbReference>
<feature type="compositionally biased region" description="Basic and acidic residues" evidence="1">
    <location>
        <begin position="267"/>
        <end position="278"/>
    </location>
</feature>
<gene>
    <name evidence="2" type="ORF">DMA12_01285</name>
</gene>
<dbReference type="Proteomes" id="UP000286716">
    <property type="component" value="Unassembled WGS sequence"/>
</dbReference>
<feature type="compositionally biased region" description="Low complexity" evidence="1">
    <location>
        <begin position="250"/>
        <end position="266"/>
    </location>
</feature>
<feature type="region of interest" description="Disordered" evidence="1">
    <location>
        <begin position="249"/>
        <end position="278"/>
    </location>
</feature>
<evidence type="ECO:0000313" key="2">
    <source>
        <dbReference type="EMBL" id="RSM50809.1"/>
    </source>
</evidence>
<evidence type="ECO:0000256" key="1">
    <source>
        <dbReference type="SAM" id="MobiDB-lite"/>
    </source>
</evidence>
<keyword evidence="3" id="KW-1185">Reference proteome</keyword>
<accession>A0A428X683</accession>